<dbReference type="SUPFAM" id="SSF57701">
    <property type="entry name" value="Zn2/Cys6 DNA-binding domain"/>
    <property type="match status" value="1"/>
</dbReference>
<organism evidence="5 6">
    <name type="scientific">Acrodontium crateriforme</name>
    <dbReference type="NCBI Taxonomy" id="150365"/>
    <lineage>
        <taxon>Eukaryota</taxon>
        <taxon>Fungi</taxon>
        <taxon>Dikarya</taxon>
        <taxon>Ascomycota</taxon>
        <taxon>Pezizomycotina</taxon>
        <taxon>Dothideomycetes</taxon>
        <taxon>Dothideomycetidae</taxon>
        <taxon>Mycosphaerellales</taxon>
        <taxon>Teratosphaeriaceae</taxon>
        <taxon>Acrodontium</taxon>
    </lineage>
</organism>
<dbReference type="Proteomes" id="UP001303373">
    <property type="component" value="Chromosome 1"/>
</dbReference>
<evidence type="ECO:0000313" key="6">
    <source>
        <dbReference type="Proteomes" id="UP001303373"/>
    </source>
</evidence>
<dbReference type="Gene3D" id="4.10.240.10">
    <property type="entry name" value="Zn(2)-C6 fungal-type DNA-binding domain"/>
    <property type="match status" value="1"/>
</dbReference>
<dbReference type="GO" id="GO:0006351">
    <property type="term" value="P:DNA-templated transcription"/>
    <property type="evidence" value="ECO:0007669"/>
    <property type="project" value="InterPro"/>
</dbReference>
<keyword evidence="1" id="KW-0479">Metal-binding</keyword>
<dbReference type="PROSITE" id="PS00463">
    <property type="entry name" value="ZN2_CY6_FUNGAL_1"/>
    <property type="match status" value="1"/>
</dbReference>
<dbReference type="InterPro" id="IPR050797">
    <property type="entry name" value="Carb_Metab_Trans_Reg"/>
</dbReference>
<evidence type="ECO:0000259" key="4">
    <source>
        <dbReference type="PROSITE" id="PS50048"/>
    </source>
</evidence>
<dbReference type="PANTHER" id="PTHR31668">
    <property type="entry name" value="GLUCOSE TRANSPORT TRANSCRIPTION REGULATOR RGT1-RELATED-RELATED"/>
    <property type="match status" value="1"/>
</dbReference>
<sequence>MPDSSSSSSAAPVKRACDACHRRKVRCLSDGSRPCKNCASANLTCTYNAIPQKKGPKGSRAKVISELRESQRQTQITAHRHGLDFDSPPTSPAYLKRPGILSIEMITTCVDYFFTNIYPTQPILHRQKVGETIGMMDTNLEAYCLVVSLCGYMMIQPNMSLNPAAFEGLEIPVQSSLQLGHVLLKEALRVRKGVSYVESPSVWSVITSFFFFGSYFCLDQQNTAWFHLREATTLAQIMGMHEETNYRSDAIEDSHRRRLYWLLFVTERAYALQQHRPLTLQATIGLPTLLEDPAETTELSGFLHLVNLFKPFDDTFVGLWNKSREGCTTEWLEHLQQQLSDALPSYLQSTETQAVDLRCSQQWLRTMVWQLSISHGFLSSAAAANAMSFKFPIEISRDLVSFAGQFSQPAMEVHGIGLVEKLFDVACTLTDVMSCVPYEQHTFEFGPRDYLNQLMSLISNLRGGHERYLPLLISKINDTMPTMPTPGYALPAPIPGGSSRVSELFDEHSVHTKSTDSTPLGSPPMSAISGDFNFNSLDVGRSTASPAFPVTMTTGMQFGDLTVSAPIQPSFHLPEQSAQQRG</sequence>
<evidence type="ECO:0000256" key="2">
    <source>
        <dbReference type="ARBA" id="ARBA00023242"/>
    </source>
</evidence>
<dbReference type="GO" id="GO:0003677">
    <property type="term" value="F:DNA binding"/>
    <property type="evidence" value="ECO:0007669"/>
    <property type="project" value="InterPro"/>
</dbReference>
<proteinExistence type="predicted"/>
<evidence type="ECO:0000313" key="5">
    <source>
        <dbReference type="EMBL" id="WPG98006.1"/>
    </source>
</evidence>
<dbReference type="Pfam" id="PF04082">
    <property type="entry name" value="Fungal_trans"/>
    <property type="match status" value="1"/>
</dbReference>
<protein>
    <recommendedName>
        <fullName evidence="4">Zn(2)-C6 fungal-type domain-containing protein</fullName>
    </recommendedName>
</protein>
<gene>
    <name evidence="5" type="ORF">R9X50_00079000</name>
</gene>
<evidence type="ECO:0000256" key="1">
    <source>
        <dbReference type="ARBA" id="ARBA00022723"/>
    </source>
</evidence>
<feature type="domain" description="Zn(2)-C6 fungal-type" evidence="4">
    <location>
        <begin position="16"/>
        <end position="47"/>
    </location>
</feature>
<reference evidence="5 6" key="1">
    <citation type="submission" date="2023-11" db="EMBL/GenBank/DDBJ databases">
        <title>An acidophilic fungus is an integral part of prey digestion in a carnivorous sundew plant.</title>
        <authorList>
            <person name="Tsai I.J."/>
        </authorList>
    </citation>
    <scope>NUCLEOTIDE SEQUENCE [LARGE SCALE GENOMIC DNA]</scope>
    <source>
        <strain evidence="5">169a</strain>
    </source>
</reference>
<dbReference type="EMBL" id="CP138580">
    <property type="protein sequence ID" value="WPG98006.1"/>
    <property type="molecule type" value="Genomic_DNA"/>
</dbReference>
<dbReference type="GO" id="GO:0008270">
    <property type="term" value="F:zinc ion binding"/>
    <property type="evidence" value="ECO:0007669"/>
    <property type="project" value="InterPro"/>
</dbReference>
<name>A0AAQ3M3V4_9PEZI</name>
<keyword evidence="6" id="KW-1185">Reference proteome</keyword>
<feature type="region of interest" description="Disordered" evidence="3">
    <location>
        <begin position="506"/>
        <end position="525"/>
    </location>
</feature>
<dbReference type="GO" id="GO:0000981">
    <property type="term" value="F:DNA-binding transcription factor activity, RNA polymerase II-specific"/>
    <property type="evidence" value="ECO:0007669"/>
    <property type="project" value="InterPro"/>
</dbReference>
<dbReference type="SMART" id="SM00906">
    <property type="entry name" value="Fungal_trans"/>
    <property type="match status" value="1"/>
</dbReference>
<dbReference type="SMART" id="SM00066">
    <property type="entry name" value="GAL4"/>
    <property type="match status" value="1"/>
</dbReference>
<dbReference type="InterPro" id="IPR036864">
    <property type="entry name" value="Zn2-C6_fun-type_DNA-bd_sf"/>
</dbReference>
<evidence type="ECO:0000256" key="3">
    <source>
        <dbReference type="SAM" id="MobiDB-lite"/>
    </source>
</evidence>
<dbReference type="InterPro" id="IPR007219">
    <property type="entry name" value="XnlR_reg_dom"/>
</dbReference>
<dbReference type="Pfam" id="PF00172">
    <property type="entry name" value="Zn_clus"/>
    <property type="match status" value="1"/>
</dbReference>
<keyword evidence="2" id="KW-0539">Nucleus</keyword>
<dbReference type="AlphaFoldDB" id="A0AAQ3M3V4"/>
<dbReference type="CDD" id="cd12148">
    <property type="entry name" value="fungal_TF_MHR"/>
    <property type="match status" value="1"/>
</dbReference>
<dbReference type="CDD" id="cd00067">
    <property type="entry name" value="GAL4"/>
    <property type="match status" value="1"/>
</dbReference>
<accession>A0AAQ3M3V4</accession>
<dbReference type="PANTHER" id="PTHR31668:SF20">
    <property type="entry name" value="ZN(II)2CYS6 TRANSCRIPTION FACTOR (EUROFUNG)"/>
    <property type="match status" value="1"/>
</dbReference>
<dbReference type="PROSITE" id="PS50048">
    <property type="entry name" value="ZN2_CY6_FUNGAL_2"/>
    <property type="match status" value="1"/>
</dbReference>
<dbReference type="InterPro" id="IPR001138">
    <property type="entry name" value="Zn2Cys6_DnaBD"/>
</dbReference>